<gene>
    <name evidence="2" type="ORF">Vqi01_12600</name>
</gene>
<evidence type="ECO:0000313" key="2">
    <source>
        <dbReference type="EMBL" id="GIJ26098.1"/>
    </source>
</evidence>
<evidence type="ECO:0008006" key="4">
    <source>
        <dbReference type="Google" id="ProtNLM"/>
    </source>
</evidence>
<dbReference type="Proteomes" id="UP000653076">
    <property type="component" value="Unassembled WGS sequence"/>
</dbReference>
<evidence type="ECO:0000313" key="3">
    <source>
        <dbReference type="Proteomes" id="UP000653076"/>
    </source>
</evidence>
<protein>
    <recommendedName>
        <fullName evidence="4">Nucleotidyltransferase</fullName>
    </recommendedName>
</protein>
<dbReference type="RefSeq" id="WP_372444319.1">
    <property type="nucleotide sequence ID" value="NZ_BOPC01000015.1"/>
</dbReference>
<name>A0ABQ4J7E9_9ACTN</name>
<keyword evidence="3" id="KW-1185">Reference proteome</keyword>
<dbReference type="InterPro" id="IPR053860">
    <property type="entry name" value="DUF6932"/>
</dbReference>
<reference evidence="2 3" key="1">
    <citation type="submission" date="2021-01" db="EMBL/GenBank/DDBJ databases">
        <title>Whole genome shotgun sequence of Verrucosispora qiuiae NBRC 106684.</title>
        <authorList>
            <person name="Komaki H."/>
            <person name="Tamura T."/>
        </authorList>
    </citation>
    <scope>NUCLEOTIDE SEQUENCE [LARGE SCALE GENOMIC DNA]</scope>
    <source>
        <strain evidence="2 3">NBRC 106684</strain>
    </source>
</reference>
<feature type="region of interest" description="Disordered" evidence="1">
    <location>
        <begin position="37"/>
        <end position="58"/>
    </location>
</feature>
<organism evidence="2 3">
    <name type="scientific">Micromonospora qiuiae</name>
    <dbReference type="NCBI Taxonomy" id="502268"/>
    <lineage>
        <taxon>Bacteria</taxon>
        <taxon>Bacillati</taxon>
        <taxon>Actinomycetota</taxon>
        <taxon>Actinomycetes</taxon>
        <taxon>Micromonosporales</taxon>
        <taxon>Micromonosporaceae</taxon>
        <taxon>Micromonospora</taxon>
    </lineage>
</organism>
<proteinExistence type="predicted"/>
<dbReference type="EMBL" id="BOPC01000015">
    <property type="protein sequence ID" value="GIJ26098.1"/>
    <property type="molecule type" value="Genomic_DNA"/>
</dbReference>
<accession>A0ABQ4J7E9</accession>
<sequence>MWEALSGVKGVRFQSEVSNRVGRDGLLRSWREDLASGNVPRHDRPGCAAEQPGRPATNELGFPQHGRYLLDLDEVKAAFVEAEIFQSSTTRRDCWQGLLNYLQMWRSFEDRLGQTVGDEGLIISLWLGGSFISTVKLDPRNVDLVVFIDGGALTRADEQGIRHKTQISKLTSRGHLERLLRVTPTVVPYYYPGTPWQRDPYGGDQQQYLVMRGCLDDWWTRTRPEGEARGAPTPESGKWVRGYVEVRLT</sequence>
<comment type="caution">
    <text evidence="2">The sequence shown here is derived from an EMBL/GenBank/DDBJ whole genome shotgun (WGS) entry which is preliminary data.</text>
</comment>
<dbReference type="Pfam" id="PF22014">
    <property type="entry name" value="DUF6932"/>
    <property type="match status" value="1"/>
</dbReference>
<evidence type="ECO:0000256" key="1">
    <source>
        <dbReference type="SAM" id="MobiDB-lite"/>
    </source>
</evidence>